<evidence type="ECO:0000256" key="16">
    <source>
        <dbReference type="RuleBase" id="RU003357"/>
    </source>
</evidence>
<evidence type="ECO:0000256" key="11">
    <source>
        <dbReference type="ARBA" id="ARBA00023136"/>
    </source>
</evidence>
<dbReference type="Pfam" id="PF07715">
    <property type="entry name" value="Plug"/>
    <property type="match status" value="1"/>
</dbReference>
<name>A0A839T0M5_AZOMA</name>
<dbReference type="GO" id="GO:0015344">
    <property type="term" value="F:siderophore uptake transmembrane transporter activity"/>
    <property type="evidence" value="ECO:0007669"/>
    <property type="project" value="TreeGrafter"/>
</dbReference>
<dbReference type="PROSITE" id="PS01156">
    <property type="entry name" value="TONB_DEPENDENT_REC_2"/>
    <property type="match status" value="1"/>
</dbReference>
<sequence>MLQNSIEIVSHCFMSSGNHSFRNISSIMSNQPPPFQKGSRLLASAIGVALSTLSTAPLAETVGQTDKQIKKDTSENQSSEPVALEAMSVTTQEETRGSYKVNESANRRYTAPLRETPKTVTVISEQVIKDTGSLNLVDSLRTVSGITFGAGEGGNPAGDRPIIRGFNSESDMFIDGLRDVASQTREVFNTEGIEVSKGPGSAFVGAGSTGGAINMLTKTAKQRNFADVSYTLGSDQTRRSTLDANYMVTDQVAFRLNLMKHDANVAGRNDVDVSRWGVAPTLTIGFDTPTRLTMSYYHLRTDDMPDYGLPLSQTHGTAKRRPVTGSHDRFYGFSTDYRHSNTDYGWIKIEHDLAENLVLTNSFRQVRTTLDYVVTNPDDSRGNIDNNYVYRSLKSRDSTSKGWVNQTDLRAKFNTFGIEHTMIVGAEFSYEDVHNRPYEYPDVSTINGVRGRASGAAAAGGCNASYVAQGYCTSLGDPSYKQAYPGRIVRGRAYTDTDTETAAGFMFDTLKFNDQWSLNLGVRYDDFDTKSSGVRLVSSNPQDFKFKNDTNFWSYQAGLVYNPASNGSVYFAWSTSSNPVGETSGEGSDGLAVTNADLKREKSRNWEVGTKWDFFDNRLGINAALFRTLKDNTRQLDQSGVTRNIGQTEVKGIELGVSGNITKKWEAFANYTYLDSEIKDGLNKDNHVPSTPRNSISLWSTYHLLSDLTVGGGAYYVDQRYGNAQNTTEVSSYWRYDAMAAYQVNKHLDFQLNVQNLTDKRYFDQIYPTHYAHVAPGRTALLSTNVHF</sequence>
<keyword evidence="13 14" id="KW-0998">Cell outer membrane</keyword>
<dbReference type="PROSITE" id="PS52016">
    <property type="entry name" value="TONB_DEPENDENT_REC_3"/>
    <property type="match status" value="1"/>
</dbReference>
<dbReference type="PANTHER" id="PTHR32552:SF89">
    <property type="entry name" value="CATECHOLATE SIDEROPHORE RECEPTOR FIU"/>
    <property type="match status" value="1"/>
</dbReference>
<evidence type="ECO:0000313" key="20">
    <source>
        <dbReference type="EMBL" id="MBB3102056.1"/>
    </source>
</evidence>
<dbReference type="PANTHER" id="PTHR32552">
    <property type="entry name" value="FERRICHROME IRON RECEPTOR-RELATED"/>
    <property type="match status" value="1"/>
</dbReference>
<dbReference type="SUPFAM" id="SSF56935">
    <property type="entry name" value="Porins"/>
    <property type="match status" value="1"/>
</dbReference>
<feature type="short sequence motif" description="TonB C-terminal box" evidence="15">
    <location>
        <begin position="771"/>
        <end position="788"/>
    </location>
</feature>
<dbReference type="FunFam" id="2.170.130.10:FF:000001">
    <property type="entry name" value="Catecholate siderophore TonB-dependent receptor"/>
    <property type="match status" value="1"/>
</dbReference>
<evidence type="ECO:0000256" key="3">
    <source>
        <dbReference type="ARBA" id="ARBA00022448"/>
    </source>
</evidence>
<evidence type="ECO:0000256" key="10">
    <source>
        <dbReference type="ARBA" id="ARBA00023077"/>
    </source>
</evidence>
<evidence type="ECO:0000256" key="14">
    <source>
        <dbReference type="PROSITE-ProRule" id="PRU01360"/>
    </source>
</evidence>
<evidence type="ECO:0000256" key="7">
    <source>
        <dbReference type="ARBA" id="ARBA00022729"/>
    </source>
</evidence>
<dbReference type="Proteomes" id="UP000549250">
    <property type="component" value="Unassembled WGS sequence"/>
</dbReference>
<evidence type="ECO:0000256" key="15">
    <source>
        <dbReference type="PROSITE-ProRule" id="PRU10144"/>
    </source>
</evidence>
<evidence type="ECO:0000256" key="1">
    <source>
        <dbReference type="ARBA" id="ARBA00004571"/>
    </source>
</evidence>
<evidence type="ECO:0000256" key="13">
    <source>
        <dbReference type="ARBA" id="ARBA00023237"/>
    </source>
</evidence>
<keyword evidence="5" id="KW-0410">Iron transport</keyword>
<keyword evidence="21" id="KW-1185">Reference proteome</keyword>
<evidence type="ECO:0000259" key="19">
    <source>
        <dbReference type="Pfam" id="PF07715"/>
    </source>
</evidence>
<dbReference type="GO" id="GO:0009279">
    <property type="term" value="C:cell outer membrane"/>
    <property type="evidence" value="ECO:0007669"/>
    <property type="project" value="UniProtKB-SubCell"/>
</dbReference>
<gene>
    <name evidence="20" type="ORF">FHR87_000416</name>
</gene>
<keyword evidence="8" id="KW-0408">Iron</keyword>
<dbReference type="EMBL" id="JACHXI010000001">
    <property type="protein sequence ID" value="MBB3102056.1"/>
    <property type="molecule type" value="Genomic_DNA"/>
</dbReference>
<evidence type="ECO:0000256" key="4">
    <source>
        <dbReference type="ARBA" id="ARBA00022452"/>
    </source>
</evidence>
<keyword evidence="7" id="KW-0732">Signal</keyword>
<dbReference type="Gene3D" id="2.170.130.10">
    <property type="entry name" value="TonB-dependent receptor, plug domain"/>
    <property type="match status" value="1"/>
</dbReference>
<proteinExistence type="inferred from homology"/>
<feature type="region of interest" description="Disordered" evidence="17">
    <location>
        <begin position="63"/>
        <end position="101"/>
    </location>
</feature>
<evidence type="ECO:0000256" key="2">
    <source>
        <dbReference type="ARBA" id="ARBA00009810"/>
    </source>
</evidence>
<organism evidence="20 21">
    <name type="scientific">Azomonas macrocytogenes</name>
    <name type="common">Azotobacter macrocytogenes</name>
    <dbReference type="NCBI Taxonomy" id="69962"/>
    <lineage>
        <taxon>Bacteria</taxon>
        <taxon>Pseudomonadati</taxon>
        <taxon>Pseudomonadota</taxon>
        <taxon>Gammaproteobacteria</taxon>
        <taxon>Pseudomonadales</taxon>
        <taxon>Pseudomonadaceae</taxon>
        <taxon>Azomonas</taxon>
    </lineage>
</organism>
<dbReference type="Gene3D" id="2.40.170.20">
    <property type="entry name" value="TonB-dependent receptor, beta-barrel domain"/>
    <property type="match status" value="1"/>
</dbReference>
<evidence type="ECO:0000256" key="8">
    <source>
        <dbReference type="ARBA" id="ARBA00023004"/>
    </source>
</evidence>
<keyword evidence="11 14" id="KW-0472">Membrane</keyword>
<dbReference type="Pfam" id="PF00593">
    <property type="entry name" value="TonB_dep_Rec_b-barrel"/>
    <property type="match status" value="1"/>
</dbReference>
<dbReference type="InterPro" id="IPR012910">
    <property type="entry name" value="Plug_dom"/>
</dbReference>
<dbReference type="InterPro" id="IPR036942">
    <property type="entry name" value="Beta-barrel_TonB_sf"/>
</dbReference>
<dbReference type="CDD" id="cd01347">
    <property type="entry name" value="ligand_gated_channel"/>
    <property type="match status" value="1"/>
</dbReference>
<dbReference type="GO" id="GO:0015891">
    <property type="term" value="P:siderophore transport"/>
    <property type="evidence" value="ECO:0007669"/>
    <property type="project" value="UniProtKB-ARBA"/>
</dbReference>
<comment type="similarity">
    <text evidence="2 14 16">Belongs to the TonB-dependent receptor family.</text>
</comment>
<evidence type="ECO:0000256" key="12">
    <source>
        <dbReference type="ARBA" id="ARBA00023170"/>
    </source>
</evidence>
<comment type="caution">
    <text evidence="20">The sequence shown here is derived from an EMBL/GenBank/DDBJ whole genome shotgun (WGS) entry which is preliminary data.</text>
</comment>
<comment type="subcellular location">
    <subcellularLocation>
        <location evidence="1 14">Cell outer membrane</location>
        <topology evidence="1 14">Multi-pass membrane protein</topology>
    </subcellularLocation>
</comment>
<dbReference type="InterPro" id="IPR010917">
    <property type="entry name" value="TonB_rcpt_CS"/>
</dbReference>
<evidence type="ECO:0000256" key="9">
    <source>
        <dbReference type="ARBA" id="ARBA00023065"/>
    </source>
</evidence>
<keyword evidence="9" id="KW-0406">Ion transport</keyword>
<feature type="domain" description="TonB-dependent receptor plug" evidence="19">
    <location>
        <begin position="113"/>
        <end position="212"/>
    </location>
</feature>
<keyword evidence="10 16" id="KW-0798">TonB box</keyword>
<evidence type="ECO:0000256" key="5">
    <source>
        <dbReference type="ARBA" id="ARBA00022496"/>
    </source>
</evidence>
<dbReference type="InterPro" id="IPR037066">
    <property type="entry name" value="Plug_dom_sf"/>
</dbReference>
<reference evidence="20 21" key="1">
    <citation type="submission" date="2020-08" db="EMBL/GenBank/DDBJ databases">
        <title>Genomic Encyclopedia of Type Strains, Phase III (KMG-III): the genomes of soil and plant-associated and newly described type strains.</title>
        <authorList>
            <person name="Whitman W."/>
        </authorList>
    </citation>
    <scope>NUCLEOTIDE SEQUENCE [LARGE SCALE GENOMIC DNA]</scope>
    <source>
        <strain evidence="20 21">CECT 4462</strain>
    </source>
</reference>
<keyword evidence="3 14" id="KW-0813">Transport</keyword>
<accession>A0A839T0M5</accession>
<protein>
    <submittedName>
        <fullName evidence="20">Catecholate siderophore receptor</fullName>
    </submittedName>
</protein>
<keyword evidence="6 14" id="KW-0812">Transmembrane</keyword>
<evidence type="ECO:0000256" key="6">
    <source>
        <dbReference type="ARBA" id="ARBA00022692"/>
    </source>
</evidence>
<evidence type="ECO:0000313" key="21">
    <source>
        <dbReference type="Proteomes" id="UP000549250"/>
    </source>
</evidence>
<dbReference type="InterPro" id="IPR000531">
    <property type="entry name" value="Beta-barrel_TonB"/>
</dbReference>
<evidence type="ECO:0000259" key="18">
    <source>
        <dbReference type="Pfam" id="PF00593"/>
    </source>
</evidence>
<evidence type="ECO:0000256" key="17">
    <source>
        <dbReference type="SAM" id="MobiDB-lite"/>
    </source>
</evidence>
<dbReference type="InterPro" id="IPR039426">
    <property type="entry name" value="TonB-dep_rcpt-like"/>
</dbReference>
<feature type="domain" description="TonB-dependent receptor-like beta-barrel" evidence="18">
    <location>
        <begin position="286"/>
        <end position="757"/>
    </location>
</feature>
<keyword evidence="12 20" id="KW-0675">Receptor</keyword>
<keyword evidence="4 14" id="KW-1134">Transmembrane beta strand</keyword>
<dbReference type="AlphaFoldDB" id="A0A839T0M5"/>